<proteinExistence type="predicted"/>
<evidence type="ECO:0000313" key="3">
    <source>
        <dbReference type="Proteomes" id="UP000188320"/>
    </source>
</evidence>
<evidence type="ECO:0000256" key="1">
    <source>
        <dbReference type="SAM" id="SignalP"/>
    </source>
</evidence>
<gene>
    <name evidence="2" type="ORF">AX774_g5536</name>
</gene>
<name>A0A1R1PJC0_ZANCU</name>
<keyword evidence="1" id="KW-0732">Signal</keyword>
<reference evidence="3" key="1">
    <citation type="submission" date="2017-01" db="EMBL/GenBank/DDBJ databases">
        <authorList>
            <person name="Wang Y."/>
            <person name="White M."/>
            <person name="Kvist S."/>
            <person name="Moncalvo J.-M."/>
        </authorList>
    </citation>
    <scope>NUCLEOTIDE SEQUENCE [LARGE SCALE GENOMIC DNA]</scope>
    <source>
        <strain evidence="3">COL-18-3</strain>
    </source>
</reference>
<organism evidence="2 3">
    <name type="scientific">Zancudomyces culisetae</name>
    <name type="common">Gut fungus</name>
    <name type="synonym">Smittium culisetae</name>
    <dbReference type="NCBI Taxonomy" id="1213189"/>
    <lineage>
        <taxon>Eukaryota</taxon>
        <taxon>Fungi</taxon>
        <taxon>Fungi incertae sedis</taxon>
        <taxon>Zoopagomycota</taxon>
        <taxon>Kickxellomycotina</taxon>
        <taxon>Harpellomycetes</taxon>
        <taxon>Harpellales</taxon>
        <taxon>Legeriomycetaceae</taxon>
        <taxon>Zancudomyces</taxon>
    </lineage>
</organism>
<sequence>MIKATILSTLALSSTLAYSAQNAKNQPVHVSGENSISEAKFNSMHCEPRRMKVHLFHYSFYKEYKGTYDIEPNKCYAAPDFTSVRLSIPDDKGVAFKACRDSNCSDNCYIFRNPGIQIDDIWWYVNKGYSKSFSWVSPHSNSMNLNE</sequence>
<accession>A0A1R1PJC0</accession>
<protein>
    <submittedName>
        <fullName evidence="2">Uncharacterized protein</fullName>
    </submittedName>
</protein>
<feature type="chain" id="PRO_5013385744" evidence="1">
    <location>
        <begin position="20"/>
        <end position="147"/>
    </location>
</feature>
<keyword evidence="3" id="KW-1185">Reference proteome</keyword>
<comment type="caution">
    <text evidence="2">The sequence shown here is derived from an EMBL/GenBank/DDBJ whole genome shotgun (WGS) entry which is preliminary data.</text>
</comment>
<dbReference type="Proteomes" id="UP000188320">
    <property type="component" value="Unassembled WGS sequence"/>
</dbReference>
<dbReference type="EMBL" id="LSSK01001014">
    <property type="protein sequence ID" value="OMH81013.1"/>
    <property type="molecule type" value="Genomic_DNA"/>
</dbReference>
<dbReference type="AlphaFoldDB" id="A0A1R1PJC0"/>
<evidence type="ECO:0000313" key="2">
    <source>
        <dbReference type="EMBL" id="OMH81013.1"/>
    </source>
</evidence>
<feature type="signal peptide" evidence="1">
    <location>
        <begin position="1"/>
        <end position="19"/>
    </location>
</feature>